<organism evidence="2 3">
    <name type="scientific">Bradyrhizobium sediminis</name>
    <dbReference type="NCBI Taxonomy" id="2840469"/>
    <lineage>
        <taxon>Bacteria</taxon>
        <taxon>Pseudomonadati</taxon>
        <taxon>Pseudomonadota</taxon>
        <taxon>Alphaproteobacteria</taxon>
        <taxon>Hyphomicrobiales</taxon>
        <taxon>Nitrobacteraceae</taxon>
        <taxon>Bradyrhizobium</taxon>
    </lineage>
</organism>
<protein>
    <recommendedName>
        <fullName evidence="4">DUF1049 domain-containing protein</fullName>
    </recommendedName>
</protein>
<evidence type="ECO:0000313" key="3">
    <source>
        <dbReference type="Proteomes" id="UP000676951"/>
    </source>
</evidence>
<evidence type="ECO:0000313" key="2">
    <source>
        <dbReference type="EMBL" id="QWG24608.1"/>
    </source>
</evidence>
<evidence type="ECO:0000256" key="1">
    <source>
        <dbReference type="SAM" id="Phobius"/>
    </source>
</evidence>
<dbReference type="Proteomes" id="UP000676951">
    <property type="component" value="Chromosome"/>
</dbReference>
<keyword evidence="1" id="KW-0812">Transmembrane</keyword>
<dbReference type="RefSeq" id="WP_215605351.1">
    <property type="nucleotide sequence ID" value="NZ_CP076136.1"/>
</dbReference>
<reference evidence="2 3" key="1">
    <citation type="submission" date="2021-06" db="EMBL/GenBank/DDBJ databases">
        <title>Bradyrhizobium sp. S2-11-4 Genome sequencing.</title>
        <authorList>
            <person name="Jin L."/>
        </authorList>
    </citation>
    <scope>NUCLEOTIDE SEQUENCE [LARGE SCALE GENOMIC DNA]</scope>
    <source>
        <strain evidence="2 3">S2-11-4</strain>
    </source>
</reference>
<dbReference type="EMBL" id="CP076136">
    <property type="protein sequence ID" value="QWG24608.1"/>
    <property type="molecule type" value="Genomic_DNA"/>
</dbReference>
<keyword evidence="1" id="KW-1133">Transmembrane helix</keyword>
<evidence type="ECO:0008006" key="4">
    <source>
        <dbReference type="Google" id="ProtNLM"/>
    </source>
</evidence>
<name>A0A975P041_9BRAD</name>
<dbReference type="AlphaFoldDB" id="A0A975P041"/>
<feature type="transmembrane region" description="Helical" evidence="1">
    <location>
        <begin position="42"/>
        <end position="62"/>
    </location>
</feature>
<keyword evidence="1" id="KW-0472">Membrane</keyword>
<keyword evidence="3" id="KW-1185">Reference proteome</keyword>
<gene>
    <name evidence="2" type="ORF">KMZ93_06850</name>
</gene>
<proteinExistence type="predicted"/>
<sequence length="71" mass="7859">MRWVNMAVITILAVAALIFAVQNFQSVTVSFLSFRISAPHAFLVAIIYLLGMITGGSLWALMRRAFEGLRS</sequence>
<accession>A0A975P041</accession>